<evidence type="ECO:0000259" key="2">
    <source>
        <dbReference type="Pfam" id="PF13635"/>
    </source>
</evidence>
<dbReference type="InterPro" id="IPR041682">
    <property type="entry name" value="AAA_14"/>
</dbReference>
<feature type="domain" description="AAA" evidence="1">
    <location>
        <begin position="11"/>
        <end position="144"/>
    </location>
</feature>
<evidence type="ECO:0000313" key="4">
    <source>
        <dbReference type="Proteomes" id="UP000228886"/>
    </source>
</evidence>
<dbReference type="Pfam" id="PF13173">
    <property type="entry name" value="AAA_14"/>
    <property type="match status" value="1"/>
</dbReference>
<comment type="caution">
    <text evidence="3">The sequence shown here is derived from an EMBL/GenBank/DDBJ whole genome shotgun (WGS) entry which is preliminary data.</text>
</comment>
<dbReference type="EMBL" id="PETL01000256">
    <property type="protein sequence ID" value="PIV63816.1"/>
    <property type="molecule type" value="Genomic_DNA"/>
</dbReference>
<feature type="domain" description="DUF4143" evidence="2">
    <location>
        <begin position="224"/>
        <end position="377"/>
    </location>
</feature>
<accession>A0A2M7E7U5</accession>
<dbReference type="AlphaFoldDB" id="A0A2M7E7U5"/>
<dbReference type="InterPro" id="IPR025420">
    <property type="entry name" value="DUF4143"/>
</dbReference>
<organism evidence="3 4">
    <name type="scientific">bacterium (Candidatus Ratteibacteria) CG01_land_8_20_14_3_00_40_19</name>
    <dbReference type="NCBI Taxonomy" id="2014290"/>
    <lineage>
        <taxon>Bacteria</taxon>
        <taxon>Candidatus Ratteibacteria</taxon>
    </lineage>
</organism>
<sequence>MTELQKWIKRREIYAIKGPRQSGKTTILKMLKQWLIDEQRVKPENIIFLTFEDRDNLEKFSSDPKGLVRSFIAERENERFYFLIDEFQYLKDGGQKLKFLYDIFENVKFIITGSSSLELKENTGKFLVGRVFSFYLYQLSFEEFIKIRSSQLNNVYRERKDYLGDFIFRGKEFSIPQKDVFGKDFEKVFEEYTIWGGYPEVVKAKEEETKRIILKNIYDTYINRDIIELLKITDFSKLKTLLLLLANRIGNLLNYNDLGLNTHTYFKEVKHYLSILEETFVINLLKPFFTNKTTELKKNPKIYFMDTGLRNYLLHNFNELSIRPDKGAIVENTAFTQLKIKQKDNYQIRYWRTLSKAEVDFILQENGTLIPIEVKYSEMKTPQISRAFRNFLTQYKPKRALILTKNFWGKLKVDETIIKFIPVWYL</sequence>
<evidence type="ECO:0000313" key="3">
    <source>
        <dbReference type="EMBL" id="PIV63816.1"/>
    </source>
</evidence>
<dbReference type="PANTHER" id="PTHR43566">
    <property type="entry name" value="CONSERVED PROTEIN"/>
    <property type="match status" value="1"/>
</dbReference>
<dbReference type="Gene3D" id="3.40.50.300">
    <property type="entry name" value="P-loop containing nucleotide triphosphate hydrolases"/>
    <property type="match status" value="1"/>
</dbReference>
<reference evidence="4" key="1">
    <citation type="submission" date="2017-09" db="EMBL/GenBank/DDBJ databases">
        <title>Depth-based differentiation of microbial function through sediment-hosted aquifers and enrichment of novel symbionts in the deep terrestrial subsurface.</title>
        <authorList>
            <person name="Probst A.J."/>
            <person name="Ladd B."/>
            <person name="Jarett J.K."/>
            <person name="Geller-Mcgrath D.E."/>
            <person name="Sieber C.M.K."/>
            <person name="Emerson J.B."/>
            <person name="Anantharaman K."/>
            <person name="Thomas B.C."/>
            <person name="Malmstrom R."/>
            <person name="Stieglmeier M."/>
            <person name="Klingl A."/>
            <person name="Woyke T."/>
            <person name="Ryan C.M."/>
            <person name="Banfield J.F."/>
        </authorList>
    </citation>
    <scope>NUCLEOTIDE SEQUENCE [LARGE SCALE GENOMIC DNA]</scope>
</reference>
<dbReference type="Pfam" id="PF13635">
    <property type="entry name" value="DUF4143"/>
    <property type="match status" value="1"/>
</dbReference>
<dbReference type="PANTHER" id="PTHR43566:SF1">
    <property type="entry name" value="AAA+ ATPASE DOMAIN-CONTAINING PROTEIN"/>
    <property type="match status" value="1"/>
</dbReference>
<protein>
    <recommendedName>
        <fullName evidence="5">AAA+ ATPase domain-containing protein</fullName>
    </recommendedName>
</protein>
<evidence type="ECO:0008006" key="5">
    <source>
        <dbReference type="Google" id="ProtNLM"/>
    </source>
</evidence>
<dbReference type="InterPro" id="IPR027417">
    <property type="entry name" value="P-loop_NTPase"/>
</dbReference>
<name>A0A2M7E7U5_9BACT</name>
<dbReference type="SUPFAM" id="SSF52540">
    <property type="entry name" value="P-loop containing nucleoside triphosphate hydrolases"/>
    <property type="match status" value="1"/>
</dbReference>
<proteinExistence type="predicted"/>
<evidence type="ECO:0000259" key="1">
    <source>
        <dbReference type="Pfam" id="PF13173"/>
    </source>
</evidence>
<gene>
    <name evidence="3" type="ORF">COS11_05450</name>
</gene>
<dbReference type="Proteomes" id="UP000228886">
    <property type="component" value="Unassembled WGS sequence"/>
</dbReference>